<feature type="transmembrane region" description="Helical" evidence="9">
    <location>
        <begin position="356"/>
        <end position="375"/>
    </location>
</feature>
<sequence length="524" mass="56905">MRTTSRKARQPAAPAPGRQDPGCLVPEDTSASSLTRAVLMGTLGSLMLAFGSLGVGWLASVSGLRRNPLVIWMRFETVGVVVSVLVLALGAMLLVRQWLRLGQKLHTWGPASARWVLVAIGAWTLPMLVSIPLFSRDVYSYIGQGRVMLNGLNPYESGVSSIDNFFQLGADPLWAESPPPYGPVFLWLEQLVVTLSGGNPDLAVLLFRGLCVLAVIACMWVVPRLARLHGVNPRRALWLSVANPLFLTNFVVAAHNDAIMLALALLGTYAAAVQRNWKGGLLGTTLVTLSVAIKPITLVFLPFVGLLWAGKNASWPRRFVVWALTLAYSLALLGLMGLLSGFGFGWVSAVSTPGTVYIWYAPIGLLGLFAQLVGSSWGLNGSAWMDAVHSAGTALAALVVVVLMFVGRDAKIFRRLAWALAAFVLLSPIIQAWYVVWLIPLFAVTGIRNDWQVDVLFFITAFFTVYAVADQLDVFPYLDLNLLAARVIAALVACTYGVYLWVLDPATRRIARDQAHRRGRAAVL</sequence>
<evidence type="ECO:0000313" key="11">
    <source>
        <dbReference type="Proteomes" id="UP000216825"/>
    </source>
</evidence>
<dbReference type="NCBIfam" id="NF038066">
    <property type="entry name" value="MptB"/>
    <property type="match status" value="1"/>
</dbReference>
<dbReference type="GO" id="GO:0016757">
    <property type="term" value="F:glycosyltransferase activity"/>
    <property type="evidence" value="ECO:0007669"/>
    <property type="project" value="UniProtKB-KW"/>
</dbReference>
<keyword evidence="4 9" id="KW-0812">Transmembrane</keyword>
<feature type="transmembrane region" description="Helical" evidence="9">
    <location>
        <begin position="451"/>
        <end position="469"/>
    </location>
</feature>
<keyword evidence="6 9" id="KW-0472">Membrane</keyword>
<evidence type="ECO:0000256" key="6">
    <source>
        <dbReference type="ARBA" id="ARBA00023136"/>
    </source>
</evidence>
<evidence type="ECO:0000256" key="3">
    <source>
        <dbReference type="ARBA" id="ARBA00022679"/>
    </source>
</evidence>
<feature type="transmembrane region" description="Helical" evidence="9">
    <location>
        <begin position="320"/>
        <end position="344"/>
    </location>
</feature>
<feature type="transmembrane region" description="Helical" evidence="9">
    <location>
        <begin position="286"/>
        <end position="308"/>
    </location>
</feature>
<organism evidence="10 11">
    <name type="scientific">Kocuria varians</name>
    <name type="common">Micrococcus varians</name>
    <dbReference type="NCBI Taxonomy" id="1272"/>
    <lineage>
        <taxon>Bacteria</taxon>
        <taxon>Bacillati</taxon>
        <taxon>Actinomycetota</taxon>
        <taxon>Actinomycetes</taxon>
        <taxon>Micrococcales</taxon>
        <taxon>Micrococcaceae</taxon>
        <taxon>Kocuria</taxon>
    </lineage>
</organism>
<comment type="subcellular location">
    <subcellularLocation>
        <location evidence="1">Membrane</location>
        <topology evidence="1">Multi-pass membrane protein</topology>
    </subcellularLocation>
</comment>
<dbReference type="InterPro" id="IPR049829">
    <property type="entry name" value="MptA/B-like"/>
</dbReference>
<feature type="compositionally biased region" description="Low complexity" evidence="8">
    <location>
        <begin position="10"/>
        <end position="22"/>
    </location>
</feature>
<feature type="transmembrane region" description="Helical" evidence="9">
    <location>
        <begin position="418"/>
        <end position="439"/>
    </location>
</feature>
<keyword evidence="2 10" id="KW-0328">Glycosyltransferase</keyword>
<proteinExistence type="inferred from homology"/>
<dbReference type="Proteomes" id="UP000216825">
    <property type="component" value="Chromosome"/>
</dbReference>
<comment type="similarity">
    <text evidence="7">Belongs to the MptA/B family.</text>
</comment>
<feature type="transmembrane region" description="Helical" evidence="9">
    <location>
        <begin position="202"/>
        <end position="223"/>
    </location>
</feature>
<reference evidence="10" key="2">
    <citation type="submission" date="2020-07" db="EMBL/GenBank/DDBJ databases">
        <title>Genome of starter culture bacteria Kocuria salsicia reveals its technological properties and safety for usage in meat industry.</title>
        <authorList>
            <person name="Michael M."/>
            <person name="Konstantin K."/>
            <person name="Evgenii K."/>
            <person name="Galina S."/>
            <person name="Oksana K."/>
            <person name="Andrei L."/>
        </authorList>
    </citation>
    <scope>NUCLEOTIDE SEQUENCE [LARGE SCALE GENOMIC DNA]</scope>
    <source>
        <strain evidence="10">80</strain>
    </source>
</reference>
<dbReference type="RefSeq" id="WP_258924094.1">
    <property type="nucleotide sequence ID" value="NZ_CP059343.1"/>
</dbReference>
<gene>
    <name evidence="10" type="ORF">CIB50_0001676</name>
</gene>
<evidence type="ECO:0000313" key="10">
    <source>
        <dbReference type="EMBL" id="QMS56951.1"/>
    </source>
</evidence>
<dbReference type="KEGG" id="kvr:CIB50_0001676"/>
<keyword evidence="3 10" id="KW-0808">Transferase</keyword>
<evidence type="ECO:0000256" key="7">
    <source>
        <dbReference type="ARBA" id="ARBA00043987"/>
    </source>
</evidence>
<feature type="transmembrane region" description="Helical" evidence="9">
    <location>
        <begin position="387"/>
        <end position="406"/>
    </location>
</feature>
<keyword evidence="11" id="KW-1185">Reference proteome</keyword>
<name>A0A7D7L031_KOCVA</name>
<dbReference type="Pfam" id="PF26314">
    <property type="entry name" value="MptA_B_family"/>
    <property type="match status" value="1"/>
</dbReference>
<evidence type="ECO:0000256" key="9">
    <source>
        <dbReference type="SAM" id="Phobius"/>
    </source>
</evidence>
<dbReference type="EMBL" id="CP059343">
    <property type="protein sequence ID" value="QMS56951.1"/>
    <property type="molecule type" value="Genomic_DNA"/>
</dbReference>
<feature type="transmembrane region" description="Helical" evidence="9">
    <location>
        <begin position="37"/>
        <end position="59"/>
    </location>
</feature>
<evidence type="ECO:0000256" key="8">
    <source>
        <dbReference type="SAM" id="MobiDB-lite"/>
    </source>
</evidence>
<evidence type="ECO:0000256" key="2">
    <source>
        <dbReference type="ARBA" id="ARBA00022676"/>
    </source>
</evidence>
<dbReference type="EC" id="2.4.1.-" evidence="10"/>
<evidence type="ECO:0000256" key="5">
    <source>
        <dbReference type="ARBA" id="ARBA00022989"/>
    </source>
</evidence>
<feature type="transmembrane region" description="Helical" evidence="9">
    <location>
        <begin position="71"/>
        <end position="95"/>
    </location>
</feature>
<protein>
    <submittedName>
        <fullName evidence="10">Alpha-(1-&gt;6)-mannopyranosyltransferase</fullName>
        <ecNumber evidence="10">2.4.1.-</ecNumber>
    </submittedName>
</protein>
<feature type="transmembrane region" description="Helical" evidence="9">
    <location>
        <begin position="481"/>
        <end position="502"/>
    </location>
</feature>
<feature type="transmembrane region" description="Helical" evidence="9">
    <location>
        <begin position="115"/>
        <end position="134"/>
    </location>
</feature>
<dbReference type="AlphaFoldDB" id="A0A7D7L031"/>
<reference evidence="10" key="1">
    <citation type="submission" date="2017-08" db="EMBL/GenBank/DDBJ databases">
        <authorList>
            <person name="Minaev M."/>
            <person name="Kurbakov K.A."/>
            <person name="Solodovnikova G.I."/>
            <person name="Kuznetsova O.A."/>
            <person name="Lisitsyn A.B."/>
        </authorList>
    </citation>
    <scope>NUCLEOTIDE SEQUENCE</scope>
    <source>
        <strain evidence="10">80</strain>
    </source>
</reference>
<evidence type="ECO:0000256" key="4">
    <source>
        <dbReference type="ARBA" id="ARBA00022692"/>
    </source>
</evidence>
<feature type="transmembrane region" description="Helical" evidence="9">
    <location>
        <begin position="235"/>
        <end position="252"/>
    </location>
</feature>
<evidence type="ECO:0000256" key="1">
    <source>
        <dbReference type="ARBA" id="ARBA00004141"/>
    </source>
</evidence>
<dbReference type="GO" id="GO:0016020">
    <property type="term" value="C:membrane"/>
    <property type="evidence" value="ECO:0007669"/>
    <property type="project" value="UniProtKB-SubCell"/>
</dbReference>
<keyword evidence="5 9" id="KW-1133">Transmembrane helix</keyword>
<feature type="region of interest" description="Disordered" evidence="8">
    <location>
        <begin position="1"/>
        <end position="25"/>
    </location>
</feature>
<accession>A0A7D7L031</accession>